<dbReference type="Proteomes" id="UP000781958">
    <property type="component" value="Unassembled WGS sequence"/>
</dbReference>
<dbReference type="EMBL" id="JAGINP010000010">
    <property type="protein sequence ID" value="MBP2293365.1"/>
    <property type="molecule type" value="Genomic_DNA"/>
</dbReference>
<comment type="caution">
    <text evidence="1">Lacks conserved residue(s) required for the propagation of feature annotation.</text>
</comment>
<protein>
    <submittedName>
        <fullName evidence="3">DNA-binding NarL/FixJ family response regulator</fullName>
    </submittedName>
</protein>
<dbReference type="InterPro" id="IPR011006">
    <property type="entry name" value="CheY-like_superfamily"/>
</dbReference>
<sequence length="143" mass="15076">MTILANATVLIAEAHPSVASGLHAMIGHWGGVGRIVRTSTELHASLHDTLPDMLPDILLVNIDMVGGREGLRALALRHPIRIVAMSAQPLPAGSVRWGSVMCLEMPFSIDDLQTALTSACGEGVPRLNAPALKGCRDQGRIAS</sequence>
<evidence type="ECO:0000313" key="4">
    <source>
        <dbReference type="Proteomes" id="UP000781958"/>
    </source>
</evidence>
<dbReference type="GO" id="GO:0003677">
    <property type="term" value="F:DNA binding"/>
    <property type="evidence" value="ECO:0007669"/>
    <property type="project" value="UniProtKB-KW"/>
</dbReference>
<evidence type="ECO:0000259" key="2">
    <source>
        <dbReference type="PROSITE" id="PS50110"/>
    </source>
</evidence>
<dbReference type="RefSeq" id="WP_209767293.1">
    <property type="nucleotide sequence ID" value="NZ_JAGINP010000010.1"/>
</dbReference>
<dbReference type="SUPFAM" id="SSF52172">
    <property type="entry name" value="CheY-like"/>
    <property type="match status" value="1"/>
</dbReference>
<proteinExistence type="predicted"/>
<name>A0ABS4SPP1_9PROT</name>
<dbReference type="PROSITE" id="PS50110">
    <property type="entry name" value="RESPONSE_REGULATORY"/>
    <property type="match status" value="1"/>
</dbReference>
<gene>
    <name evidence="3" type="ORF">J2851_003148</name>
</gene>
<comment type="caution">
    <text evidence="3">The sequence shown here is derived from an EMBL/GenBank/DDBJ whole genome shotgun (WGS) entry which is preliminary data.</text>
</comment>
<keyword evidence="3" id="KW-0238">DNA-binding</keyword>
<feature type="domain" description="Response regulatory" evidence="2">
    <location>
        <begin position="8"/>
        <end position="120"/>
    </location>
</feature>
<keyword evidence="4" id="KW-1185">Reference proteome</keyword>
<organism evidence="3 4">
    <name type="scientific">Azospirillum rugosum</name>
    <dbReference type="NCBI Taxonomy" id="416170"/>
    <lineage>
        <taxon>Bacteria</taxon>
        <taxon>Pseudomonadati</taxon>
        <taxon>Pseudomonadota</taxon>
        <taxon>Alphaproteobacteria</taxon>
        <taxon>Rhodospirillales</taxon>
        <taxon>Azospirillaceae</taxon>
        <taxon>Azospirillum</taxon>
    </lineage>
</organism>
<dbReference type="InterPro" id="IPR001789">
    <property type="entry name" value="Sig_transdc_resp-reg_receiver"/>
</dbReference>
<evidence type="ECO:0000313" key="3">
    <source>
        <dbReference type="EMBL" id="MBP2293365.1"/>
    </source>
</evidence>
<evidence type="ECO:0000256" key="1">
    <source>
        <dbReference type="PROSITE-ProRule" id="PRU00169"/>
    </source>
</evidence>
<reference evidence="3 4" key="1">
    <citation type="submission" date="2021-03" db="EMBL/GenBank/DDBJ databases">
        <title>Genomic Encyclopedia of Type Strains, Phase III (KMG-III): the genomes of soil and plant-associated and newly described type strains.</title>
        <authorList>
            <person name="Whitman W."/>
        </authorList>
    </citation>
    <scope>NUCLEOTIDE SEQUENCE [LARGE SCALE GENOMIC DNA]</scope>
    <source>
        <strain evidence="3 4">IMMIB AFH-6</strain>
    </source>
</reference>
<accession>A0ABS4SPP1</accession>
<dbReference type="Gene3D" id="3.40.50.2300">
    <property type="match status" value="1"/>
</dbReference>